<evidence type="ECO:0000256" key="6">
    <source>
        <dbReference type="SAM" id="MobiDB-lite"/>
    </source>
</evidence>
<protein>
    <recommendedName>
        <fullName evidence="5">DNA polymerase IV</fullName>
        <shortName evidence="5">Pol IV</shortName>
        <ecNumber evidence="5">2.7.7.7</ecNumber>
    </recommendedName>
</protein>
<comment type="cofactor">
    <cofactor evidence="5">
        <name>Mg(2+)</name>
        <dbReference type="ChEBI" id="CHEBI:18420"/>
    </cofactor>
    <text evidence="5">Binds 2 magnesium ions per subunit.</text>
</comment>
<proteinExistence type="inferred from homology"/>
<feature type="region of interest" description="Disordered" evidence="6">
    <location>
        <begin position="385"/>
        <end position="416"/>
    </location>
</feature>
<name>A0A7X3JY24_9BACL</name>
<keyword evidence="5" id="KW-0234">DNA repair</keyword>
<evidence type="ECO:0000256" key="4">
    <source>
        <dbReference type="ARBA" id="ARBA00022932"/>
    </source>
</evidence>
<organism evidence="8 9">
    <name type="scientific">Paenibacillus lutrae</name>
    <dbReference type="NCBI Taxonomy" id="2078573"/>
    <lineage>
        <taxon>Bacteria</taxon>
        <taxon>Bacillati</taxon>
        <taxon>Bacillota</taxon>
        <taxon>Bacilli</taxon>
        <taxon>Bacillales</taxon>
        <taxon>Paenibacillaceae</taxon>
        <taxon>Paenibacillus</taxon>
    </lineage>
</organism>
<comment type="subcellular location">
    <subcellularLocation>
        <location evidence="5">Cytoplasm</location>
    </subcellularLocation>
</comment>
<keyword evidence="5" id="KW-0479">Metal-binding</keyword>
<evidence type="ECO:0000313" key="8">
    <source>
        <dbReference type="EMBL" id="MVO98537.1"/>
    </source>
</evidence>
<dbReference type="InterPro" id="IPR017961">
    <property type="entry name" value="DNA_pol_Y-fam_little_finger"/>
</dbReference>
<dbReference type="CDD" id="cd03586">
    <property type="entry name" value="PolY_Pol_IV_kappa"/>
    <property type="match status" value="1"/>
</dbReference>
<dbReference type="Pfam" id="PF00817">
    <property type="entry name" value="IMS"/>
    <property type="match status" value="1"/>
</dbReference>
<dbReference type="Pfam" id="PF11799">
    <property type="entry name" value="IMS_C"/>
    <property type="match status" value="1"/>
</dbReference>
<feature type="domain" description="UmuC" evidence="7">
    <location>
        <begin position="1"/>
        <end position="178"/>
    </location>
</feature>
<comment type="function">
    <text evidence="5">Poorly processive, error-prone DNA polymerase involved in untargeted mutagenesis. Copies undamaged DNA at stalled replication forks, which arise in vivo from mismatched or misaligned primer ends. These misaligned primers can be extended by PolIV. Exhibits no 3'-5' exonuclease (proofreading) activity. May be involved in translesional synthesis, in conjunction with the beta clamp from PolIII.</text>
</comment>
<keyword evidence="5 8" id="KW-0808">Transferase</keyword>
<feature type="binding site" evidence="5">
    <location>
        <position position="97"/>
    </location>
    <ligand>
        <name>Mg(2+)</name>
        <dbReference type="ChEBI" id="CHEBI:18420"/>
    </ligand>
</feature>
<dbReference type="NCBIfam" id="NF002848">
    <property type="entry name" value="PRK03103.1"/>
    <property type="match status" value="1"/>
</dbReference>
<dbReference type="InterPro" id="IPR024728">
    <property type="entry name" value="PolY_HhH_motif"/>
</dbReference>
<evidence type="ECO:0000256" key="1">
    <source>
        <dbReference type="ARBA" id="ARBA00010945"/>
    </source>
</evidence>
<evidence type="ECO:0000256" key="3">
    <source>
        <dbReference type="ARBA" id="ARBA00022695"/>
    </source>
</evidence>
<dbReference type="Pfam" id="PF11798">
    <property type="entry name" value="IMS_HHH"/>
    <property type="match status" value="1"/>
</dbReference>
<evidence type="ECO:0000259" key="7">
    <source>
        <dbReference type="PROSITE" id="PS50173"/>
    </source>
</evidence>
<dbReference type="InterPro" id="IPR022880">
    <property type="entry name" value="DNApol_IV"/>
</dbReference>
<comment type="caution">
    <text evidence="8">The sequence shown here is derived from an EMBL/GenBank/DDBJ whole genome shotgun (WGS) entry which is preliminary data.</text>
</comment>
<dbReference type="PANTHER" id="PTHR11076:SF33">
    <property type="entry name" value="DNA POLYMERASE KAPPA"/>
    <property type="match status" value="1"/>
</dbReference>
<dbReference type="SUPFAM" id="SSF56672">
    <property type="entry name" value="DNA/RNA polymerases"/>
    <property type="match status" value="1"/>
</dbReference>
<dbReference type="InterPro" id="IPR043502">
    <property type="entry name" value="DNA/RNA_pol_sf"/>
</dbReference>
<evidence type="ECO:0000256" key="5">
    <source>
        <dbReference type="HAMAP-Rule" id="MF_01113"/>
    </source>
</evidence>
<dbReference type="NCBIfam" id="NF002677">
    <property type="entry name" value="PRK02406.1"/>
    <property type="match status" value="1"/>
</dbReference>
<dbReference type="Gene3D" id="3.30.70.270">
    <property type="match status" value="1"/>
</dbReference>
<evidence type="ECO:0000256" key="2">
    <source>
        <dbReference type="ARBA" id="ARBA00022457"/>
    </source>
</evidence>
<dbReference type="Proteomes" id="UP000490800">
    <property type="component" value="Unassembled WGS sequence"/>
</dbReference>
<dbReference type="OrthoDB" id="9808813at2"/>
<dbReference type="SUPFAM" id="SSF100879">
    <property type="entry name" value="Lesion bypass DNA polymerase (Y-family), little finger domain"/>
    <property type="match status" value="1"/>
</dbReference>
<comment type="catalytic activity">
    <reaction evidence="5">
        <text>DNA(n) + a 2'-deoxyribonucleoside 5'-triphosphate = DNA(n+1) + diphosphate</text>
        <dbReference type="Rhea" id="RHEA:22508"/>
        <dbReference type="Rhea" id="RHEA-COMP:17339"/>
        <dbReference type="Rhea" id="RHEA-COMP:17340"/>
        <dbReference type="ChEBI" id="CHEBI:33019"/>
        <dbReference type="ChEBI" id="CHEBI:61560"/>
        <dbReference type="ChEBI" id="CHEBI:173112"/>
        <dbReference type="EC" id="2.7.7.7"/>
    </reaction>
</comment>
<dbReference type="HAMAP" id="MF_01113">
    <property type="entry name" value="DNApol_IV"/>
    <property type="match status" value="1"/>
</dbReference>
<feature type="active site" evidence="5">
    <location>
        <position position="98"/>
    </location>
</feature>
<accession>A0A7X3JY24</accession>
<feature type="compositionally biased region" description="Basic and acidic residues" evidence="6">
    <location>
        <begin position="396"/>
        <end position="416"/>
    </location>
</feature>
<keyword evidence="5" id="KW-0460">Magnesium</keyword>
<dbReference type="PROSITE" id="PS50173">
    <property type="entry name" value="UMUC"/>
    <property type="match status" value="1"/>
</dbReference>
<dbReference type="GO" id="GO:0009432">
    <property type="term" value="P:SOS response"/>
    <property type="evidence" value="ECO:0007669"/>
    <property type="project" value="TreeGrafter"/>
</dbReference>
<comment type="similarity">
    <text evidence="1 5">Belongs to the DNA polymerase type-Y family.</text>
</comment>
<dbReference type="GO" id="GO:0006261">
    <property type="term" value="P:DNA-templated DNA replication"/>
    <property type="evidence" value="ECO:0007669"/>
    <property type="project" value="UniProtKB-UniRule"/>
</dbReference>
<dbReference type="EC" id="2.7.7.7" evidence="5"/>
<gene>
    <name evidence="5" type="primary">dinB</name>
    <name evidence="8" type="ORF">EDM21_03140</name>
</gene>
<dbReference type="GO" id="GO:0003887">
    <property type="term" value="F:DNA-directed DNA polymerase activity"/>
    <property type="evidence" value="ECO:0007669"/>
    <property type="project" value="UniProtKB-UniRule"/>
</dbReference>
<sequence length="416" mass="46797">MNAFYCSVHEVAEPELYRGKAIAVSGSVEQRKGIIVTSSYPARARGVRTGMLVREAVKLCPELILIKPDFDMYRQYSRGFRRIVYDYSPMVETMSIDECFVDITGSKQFGTPLEIASEIQMRIREELGLPCSVGVAPNKLLAKMASDMKKPNGLFVLRLRDVPSVLWDRPCGELYGIGKKTADKLLKLQIRTIGQLAGADHDLLQKTFGISGPAMKQAANGISHSEVNPEREPNKSVGHTTTLPYNYTERREIARVFLNLSDQVGRRLRHQKLVASTVQITIRDPDMKTITRSITLPVPTDQHDDIHRASCELFDRHWTPGKPIRLLGVTAQNLEPKEEAAIQLDLFSYEAQPKKNRLSEIMDTLRDKFGEDAVVTAGMIGDDPSALLRNRKRRGTSLERDPDGESFRNESDNQKQ</sequence>
<keyword evidence="5" id="KW-0227">DNA damage</keyword>
<keyword evidence="3 5" id="KW-0548">Nucleotidyltransferase</keyword>
<dbReference type="GO" id="GO:0006281">
    <property type="term" value="P:DNA repair"/>
    <property type="evidence" value="ECO:0007669"/>
    <property type="project" value="UniProtKB-UniRule"/>
</dbReference>
<dbReference type="NCBIfam" id="NF002492">
    <property type="entry name" value="PRK01810.1"/>
    <property type="match status" value="1"/>
</dbReference>
<dbReference type="Gene3D" id="3.40.1170.60">
    <property type="match status" value="1"/>
</dbReference>
<dbReference type="GO" id="GO:0003684">
    <property type="term" value="F:damaged DNA binding"/>
    <property type="evidence" value="ECO:0007669"/>
    <property type="project" value="InterPro"/>
</dbReference>
<keyword evidence="5" id="KW-0963">Cytoplasm</keyword>
<feature type="site" description="Substrate discrimination" evidence="5">
    <location>
        <position position="5"/>
    </location>
</feature>
<dbReference type="InterPro" id="IPR050116">
    <property type="entry name" value="DNA_polymerase-Y"/>
</dbReference>
<reference evidence="8 9" key="1">
    <citation type="journal article" date="2019" name="Microorganisms">
        <title>Paenibacillus lutrae sp. nov., A Chitinolytic Species Isolated from A River Otter in Castril Natural Park, Granada, Spain.</title>
        <authorList>
            <person name="Rodriguez M."/>
            <person name="Reina J.C."/>
            <person name="Bejar V."/>
            <person name="Llamas I."/>
        </authorList>
    </citation>
    <scope>NUCLEOTIDE SEQUENCE [LARGE SCALE GENOMIC DNA]</scope>
    <source>
        <strain evidence="8 9">N10</strain>
    </source>
</reference>
<dbReference type="PANTHER" id="PTHR11076">
    <property type="entry name" value="DNA REPAIR POLYMERASE UMUC / TRANSFERASE FAMILY MEMBER"/>
    <property type="match status" value="1"/>
</dbReference>
<dbReference type="Gene3D" id="3.30.1490.100">
    <property type="entry name" value="DNA polymerase, Y-family, little finger domain"/>
    <property type="match status" value="1"/>
</dbReference>
<dbReference type="InterPro" id="IPR001126">
    <property type="entry name" value="UmuC"/>
</dbReference>
<evidence type="ECO:0000313" key="9">
    <source>
        <dbReference type="Proteomes" id="UP000490800"/>
    </source>
</evidence>
<keyword evidence="9" id="KW-1185">Reference proteome</keyword>
<dbReference type="AlphaFoldDB" id="A0A7X3JY24"/>
<dbReference type="InterPro" id="IPR043128">
    <property type="entry name" value="Rev_trsase/Diguanyl_cyclase"/>
</dbReference>
<keyword evidence="5" id="KW-0238">DNA-binding</keyword>
<keyword evidence="2 5" id="KW-0515">Mutator protein</keyword>
<keyword evidence="4 5" id="KW-0239">DNA-directed DNA polymerase</keyword>
<dbReference type="InterPro" id="IPR036775">
    <property type="entry name" value="DNA_pol_Y-fam_lit_finger_sf"/>
</dbReference>
<comment type="subunit">
    <text evidence="5">Monomer.</text>
</comment>
<dbReference type="GO" id="GO:0005829">
    <property type="term" value="C:cytosol"/>
    <property type="evidence" value="ECO:0007669"/>
    <property type="project" value="TreeGrafter"/>
</dbReference>
<dbReference type="GO" id="GO:0000287">
    <property type="term" value="F:magnesium ion binding"/>
    <property type="evidence" value="ECO:0007669"/>
    <property type="project" value="UniProtKB-UniRule"/>
</dbReference>
<dbReference type="EMBL" id="RHLK01000002">
    <property type="protein sequence ID" value="MVO98537.1"/>
    <property type="molecule type" value="Genomic_DNA"/>
</dbReference>
<comment type="caution">
    <text evidence="5">Lacks conserved residue(s) required for the propagation of feature annotation.</text>
</comment>
<dbReference type="GO" id="GO:0042276">
    <property type="term" value="P:error-prone translesion synthesis"/>
    <property type="evidence" value="ECO:0007669"/>
    <property type="project" value="TreeGrafter"/>
</dbReference>
<dbReference type="Gene3D" id="1.10.150.20">
    <property type="entry name" value="5' to 3' exonuclease, C-terminal subdomain"/>
    <property type="match status" value="1"/>
</dbReference>
<keyword evidence="5" id="KW-0235">DNA replication</keyword>